<dbReference type="Gene3D" id="3.40.50.2300">
    <property type="match status" value="2"/>
</dbReference>
<feature type="domain" description="HTH lacI-type" evidence="4">
    <location>
        <begin position="3"/>
        <end position="53"/>
    </location>
</feature>
<dbReference type="EMBL" id="CP013234">
    <property type="protein sequence ID" value="AMP03483.1"/>
    <property type="molecule type" value="Genomic_DNA"/>
</dbReference>
<dbReference type="PROSITE" id="PS00356">
    <property type="entry name" value="HTH_LACI_1"/>
    <property type="match status" value="1"/>
</dbReference>
<dbReference type="InterPro" id="IPR025997">
    <property type="entry name" value="SBP_2_dom"/>
</dbReference>
<keyword evidence="2" id="KW-0238">DNA-binding</keyword>
<dbReference type="RefSeq" id="WP_061937814.1">
    <property type="nucleotide sequence ID" value="NZ_CP013234.1"/>
</dbReference>
<evidence type="ECO:0000259" key="4">
    <source>
        <dbReference type="PROSITE" id="PS50932"/>
    </source>
</evidence>
<organism evidence="5 6">
    <name type="scientific">Collimonas pratensis</name>
    <dbReference type="NCBI Taxonomy" id="279113"/>
    <lineage>
        <taxon>Bacteria</taxon>
        <taxon>Pseudomonadati</taxon>
        <taxon>Pseudomonadota</taxon>
        <taxon>Betaproteobacteria</taxon>
        <taxon>Burkholderiales</taxon>
        <taxon>Oxalobacteraceae</taxon>
        <taxon>Collimonas</taxon>
    </lineage>
</organism>
<evidence type="ECO:0000313" key="5">
    <source>
        <dbReference type="EMBL" id="AMP03483.1"/>
    </source>
</evidence>
<dbReference type="OrthoDB" id="9805774at2"/>
<evidence type="ECO:0000313" key="6">
    <source>
        <dbReference type="Proteomes" id="UP000074561"/>
    </source>
</evidence>
<dbReference type="CDD" id="cd06307">
    <property type="entry name" value="PBP1_sugar_binding"/>
    <property type="match status" value="1"/>
</dbReference>
<dbReference type="AlphaFoldDB" id="A0A127Q0C5"/>
<sequence length="341" mass="37031">MNPTMTDVAKEAGVGVATVDRVINKRASVRPETAQRVLEAAENLGFRRAGLIRHRIDERMAGYRLGFILQKRSTHFYRALGEALIAAAQMQTAPHGKAIVEFLDELTPQHMVAKLHELSSKVDAIAIVAADHPQISQAIGQLSAQGTPVFALISDLTAEACAGYVGLDQRKVGRTAAWAISRLSGVPGKVGLMVGSHRYLCQEQAEISFRSYFREYAPEFQVLETLISLEDIHLAQVATLDLLKRHPDLVGIYVAGGGIEGVIQALQEGDGPPGLVTVCPDLTEITRQALIDGRVDMVISHPQEWMARRLVEVMSDAICAKGTKDSVQSILPFTTYTAANV</sequence>
<dbReference type="PATRIC" id="fig|279113.9.peg.1092"/>
<accession>A0A127Q0C5</accession>
<reference evidence="5 6" key="1">
    <citation type="submission" date="2015-11" db="EMBL/GenBank/DDBJ databases">
        <title>Exploring the genomic traits of fungus-feeding bacterial genus Collimonas.</title>
        <authorList>
            <person name="Song C."/>
            <person name="Schmidt R."/>
            <person name="de Jager V."/>
            <person name="Krzyzanowska D."/>
            <person name="Jongedijk E."/>
            <person name="Cankar K."/>
            <person name="Beekwilder J."/>
            <person name="van Veen A."/>
            <person name="de Boer W."/>
            <person name="van Veen J.A."/>
            <person name="Garbeva P."/>
        </authorList>
    </citation>
    <scope>NUCLEOTIDE SEQUENCE [LARGE SCALE GENOMIC DNA]</scope>
    <source>
        <strain evidence="5 6">Ter91</strain>
    </source>
</reference>
<dbReference type="Pfam" id="PF13407">
    <property type="entry name" value="Peripla_BP_4"/>
    <property type="match status" value="1"/>
</dbReference>
<dbReference type="SUPFAM" id="SSF47413">
    <property type="entry name" value="lambda repressor-like DNA-binding domains"/>
    <property type="match status" value="1"/>
</dbReference>
<dbReference type="GO" id="GO:0000976">
    <property type="term" value="F:transcription cis-regulatory region binding"/>
    <property type="evidence" value="ECO:0007669"/>
    <property type="project" value="TreeGrafter"/>
</dbReference>
<evidence type="ECO:0000256" key="1">
    <source>
        <dbReference type="ARBA" id="ARBA00023015"/>
    </source>
</evidence>
<dbReference type="Pfam" id="PF00356">
    <property type="entry name" value="LacI"/>
    <property type="match status" value="1"/>
</dbReference>
<name>A0A127Q0C5_9BURK</name>
<dbReference type="SUPFAM" id="SSF53822">
    <property type="entry name" value="Periplasmic binding protein-like I"/>
    <property type="match status" value="1"/>
</dbReference>
<dbReference type="PANTHER" id="PTHR30146:SF152">
    <property type="entry name" value="TRANSCRIPTIONAL REGULATORY PROTEIN"/>
    <property type="match status" value="1"/>
</dbReference>
<protein>
    <submittedName>
        <fullName evidence="5">Bacterial regulatory s, lacI family protein</fullName>
    </submittedName>
</protein>
<dbReference type="InterPro" id="IPR010982">
    <property type="entry name" value="Lambda_DNA-bd_dom_sf"/>
</dbReference>
<keyword evidence="3" id="KW-0804">Transcription</keyword>
<dbReference type="Proteomes" id="UP000074561">
    <property type="component" value="Chromosome"/>
</dbReference>
<dbReference type="SMART" id="SM00354">
    <property type="entry name" value="HTH_LACI"/>
    <property type="match status" value="1"/>
</dbReference>
<dbReference type="KEGG" id="cpra:CPter91_1098"/>
<dbReference type="PANTHER" id="PTHR30146">
    <property type="entry name" value="LACI-RELATED TRANSCRIPTIONAL REPRESSOR"/>
    <property type="match status" value="1"/>
</dbReference>
<dbReference type="GO" id="GO:0003700">
    <property type="term" value="F:DNA-binding transcription factor activity"/>
    <property type="evidence" value="ECO:0007669"/>
    <property type="project" value="TreeGrafter"/>
</dbReference>
<dbReference type="PROSITE" id="PS50932">
    <property type="entry name" value="HTH_LACI_2"/>
    <property type="match status" value="1"/>
</dbReference>
<dbReference type="CDD" id="cd01392">
    <property type="entry name" value="HTH_LacI"/>
    <property type="match status" value="1"/>
</dbReference>
<dbReference type="Gene3D" id="1.10.260.40">
    <property type="entry name" value="lambda repressor-like DNA-binding domains"/>
    <property type="match status" value="1"/>
</dbReference>
<gene>
    <name evidence="5" type="ORF">CPter91_1098</name>
</gene>
<evidence type="ECO:0000256" key="2">
    <source>
        <dbReference type="ARBA" id="ARBA00023125"/>
    </source>
</evidence>
<proteinExistence type="predicted"/>
<dbReference type="InterPro" id="IPR000843">
    <property type="entry name" value="HTH_LacI"/>
</dbReference>
<dbReference type="STRING" id="279113.CPter91_1098"/>
<evidence type="ECO:0000256" key="3">
    <source>
        <dbReference type="ARBA" id="ARBA00023163"/>
    </source>
</evidence>
<keyword evidence="1" id="KW-0805">Transcription regulation</keyword>
<dbReference type="InterPro" id="IPR028082">
    <property type="entry name" value="Peripla_BP_I"/>
</dbReference>